<accession>A0A7S0ZTF6</accession>
<keyword evidence="4" id="KW-1003">Cell membrane</keyword>
<feature type="transmembrane region" description="Helical" evidence="9">
    <location>
        <begin position="108"/>
        <end position="129"/>
    </location>
</feature>
<evidence type="ECO:0000256" key="7">
    <source>
        <dbReference type="ARBA" id="ARBA00023136"/>
    </source>
</evidence>
<evidence type="ECO:0000256" key="9">
    <source>
        <dbReference type="SAM" id="Phobius"/>
    </source>
</evidence>
<dbReference type="GO" id="GO:0005886">
    <property type="term" value="C:plasma membrane"/>
    <property type="evidence" value="ECO:0007669"/>
    <property type="project" value="UniProtKB-SubCell"/>
</dbReference>
<feature type="transmembrane region" description="Helical" evidence="9">
    <location>
        <begin position="82"/>
        <end position="102"/>
    </location>
</feature>
<gene>
    <name evidence="10" type="ORF">NSCI0253_LOCUS6346</name>
</gene>
<proteinExistence type="inferred from homology"/>
<feature type="compositionally biased region" description="Polar residues" evidence="8">
    <location>
        <begin position="473"/>
        <end position="483"/>
    </location>
</feature>
<dbReference type="PANTHER" id="PTHR21716">
    <property type="entry name" value="TRANSMEMBRANE PROTEIN"/>
    <property type="match status" value="1"/>
</dbReference>
<feature type="region of interest" description="Disordered" evidence="8">
    <location>
        <begin position="453"/>
        <end position="553"/>
    </location>
</feature>
<evidence type="ECO:0000256" key="8">
    <source>
        <dbReference type="SAM" id="MobiDB-lite"/>
    </source>
</evidence>
<keyword evidence="3" id="KW-0813">Transport</keyword>
<dbReference type="PANTHER" id="PTHR21716:SF53">
    <property type="entry name" value="PERMEASE PERM-RELATED"/>
    <property type="match status" value="1"/>
</dbReference>
<feature type="transmembrane region" description="Helical" evidence="9">
    <location>
        <begin position="256"/>
        <end position="276"/>
    </location>
</feature>
<organism evidence="10">
    <name type="scientific">Noctiluca scintillans</name>
    <name type="common">Sea sparkle</name>
    <name type="synonym">Red tide dinoflagellate</name>
    <dbReference type="NCBI Taxonomy" id="2966"/>
    <lineage>
        <taxon>Eukaryota</taxon>
        <taxon>Sar</taxon>
        <taxon>Alveolata</taxon>
        <taxon>Dinophyceae</taxon>
        <taxon>Noctilucales</taxon>
        <taxon>Noctilucaceae</taxon>
        <taxon>Noctiluca</taxon>
    </lineage>
</organism>
<evidence type="ECO:0000256" key="3">
    <source>
        <dbReference type="ARBA" id="ARBA00022448"/>
    </source>
</evidence>
<dbReference type="AlphaFoldDB" id="A0A7S0ZTF6"/>
<comment type="similarity">
    <text evidence="2">Belongs to the autoinducer-2 exporter (AI-2E) (TC 2.A.86) family.</text>
</comment>
<evidence type="ECO:0000256" key="5">
    <source>
        <dbReference type="ARBA" id="ARBA00022692"/>
    </source>
</evidence>
<feature type="compositionally biased region" description="Basic and acidic residues" evidence="8">
    <location>
        <begin position="534"/>
        <end position="544"/>
    </location>
</feature>
<sequence length="553" mass="61135">MTPGGGVLNSGSANTCRLLRCLSDLSDSEIRQASMSRPRPLGEPLTSSERKAITERIRKEVTDMAVEVLQREQETKTKLSSVHLKCLTLILLATLAVGFAMYYLRAMILPFILAVFFMFLLEPVLFILIEPRYVLKLCQRRPRPTHRDAQASDQDGGEAFSCQAQARGIVGSSSWKLWVIFCVTLCVLFLVVVVGIVTFYGVQAVTSVDWSKYSTSHNWKLLIEWFPQLSTDDNTLRGEKVIQWVLQGTLYSALDMALSVITGGFLFLLFLVFLLFNDAMAVEETPTDLWMKVRVSVRSYIRIKTVAALVVAVLCGTLYALLKVDLWFLFAVCTFLLCYVPHVGNTVAVLAPLPIVFLDPGKTLSDLVMCFAMPFTIHQLTANLIEPKLLASSLDLHPVVVLMSLGFWASLWGAVGAVLSVPLTAVLRMILLESAHPYAMPIAQLFKIEPPKRRLKSRKSSKKPEDQGKALSASMQGRPGQTSPAPPGCQGQKSTVSDPSPCVLNLPVARSPLRDTSAPRRNFAVLSTGSSADRWPEDAERDHYTPSWGTIPD</sequence>
<feature type="transmembrane region" description="Helical" evidence="9">
    <location>
        <begin position="328"/>
        <end position="355"/>
    </location>
</feature>
<feature type="transmembrane region" description="Helical" evidence="9">
    <location>
        <begin position="301"/>
        <end position="322"/>
    </location>
</feature>
<feature type="transmembrane region" description="Helical" evidence="9">
    <location>
        <begin position="177"/>
        <end position="202"/>
    </location>
</feature>
<protein>
    <recommendedName>
        <fullName evidence="11">Transmembrane protein</fullName>
    </recommendedName>
</protein>
<evidence type="ECO:0000256" key="1">
    <source>
        <dbReference type="ARBA" id="ARBA00004651"/>
    </source>
</evidence>
<feature type="transmembrane region" description="Helical" evidence="9">
    <location>
        <begin position="405"/>
        <end position="431"/>
    </location>
</feature>
<keyword evidence="5 9" id="KW-0812">Transmembrane</keyword>
<keyword evidence="7 9" id="KW-0472">Membrane</keyword>
<comment type="subcellular location">
    <subcellularLocation>
        <location evidence="1">Cell membrane</location>
        <topology evidence="1">Multi-pass membrane protein</topology>
    </subcellularLocation>
</comment>
<dbReference type="EMBL" id="HBFQ01009084">
    <property type="protein sequence ID" value="CAD8831999.1"/>
    <property type="molecule type" value="Transcribed_RNA"/>
</dbReference>
<evidence type="ECO:0000256" key="2">
    <source>
        <dbReference type="ARBA" id="ARBA00009773"/>
    </source>
</evidence>
<evidence type="ECO:0000313" key="10">
    <source>
        <dbReference type="EMBL" id="CAD8831999.1"/>
    </source>
</evidence>
<dbReference type="InterPro" id="IPR002549">
    <property type="entry name" value="AI-2E-like"/>
</dbReference>
<evidence type="ECO:0000256" key="4">
    <source>
        <dbReference type="ARBA" id="ARBA00022475"/>
    </source>
</evidence>
<reference evidence="10" key="1">
    <citation type="submission" date="2021-01" db="EMBL/GenBank/DDBJ databases">
        <authorList>
            <person name="Corre E."/>
            <person name="Pelletier E."/>
            <person name="Niang G."/>
            <person name="Scheremetjew M."/>
            <person name="Finn R."/>
            <person name="Kale V."/>
            <person name="Holt S."/>
            <person name="Cochrane G."/>
            <person name="Meng A."/>
            <person name="Brown T."/>
            <person name="Cohen L."/>
        </authorList>
    </citation>
    <scope>NUCLEOTIDE SEQUENCE</scope>
</reference>
<evidence type="ECO:0000256" key="6">
    <source>
        <dbReference type="ARBA" id="ARBA00022989"/>
    </source>
</evidence>
<evidence type="ECO:0008006" key="11">
    <source>
        <dbReference type="Google" id="ProtNLM"/>
    </source>
</evidence>
<dbReference type="Pfam" id="PF01594">
    <property type="entry name" value="AI-2E_transport"/>
    <property type="match status" value="1"/>
</dbReference>
<keyword evidence="6 9" id="KW-1133">Transmembrane helix</keyword>
<name>A0A7S0ZTF6_NOCSC</name>